<reference evidence="2" key="1">
    <citation type="submission" date="2020-04" db="EMBL/GenBank/DDBJ databases">
        <title>A desert anoxygenic phototrophic bacterium fixes CO2 using RubisCO under aerobic conditions.</title>
        <authorList>
            <person name="Tang K."/>
        </authorList>
    </citation>
    <scope>NUCLEOTIDE SEQUENCE [LARGE SCALE GENOMIC DNA]</scope>
    <source>
        <strain evidence="2">MIMtkB3</strain>
    </source>
</reference>
<dbReference type="GO" id="GO:0005886">
    <property type="term" value="C:plasma membrane"/>
    <property type="evidence" value="ECO:0007669"/>
    <property type="project" value="TreeGrafter"/>
</dbReference>
<dbReference type="Proteomes" id="UP000501891">
    <property type="component" value="Chromosome"/>
</dbReference>
<dbReference type="AlphaFoldDB" id="A0A858R314"/>
<evidence type="ECO:0000256" key="1">
    <source>
        <dbReference type="SAM" id="MobiDB-lite"/>
    </source>
</evidence>
<sequence length="435" mass="47075">MPDTQTDLRALTTPSPLPPAGPDFPDEAAEVADLRRHKLMAGGCLALAALGWGASHTGVLPPGAAAPLRAVAEAGMVGGLADWFAVTALFRRPLGLPIPHTALVPRNRDRIADGIAAYIDREFLAPTMLVEQLRRMDLAARLSGLLAGETSRDRVADLVVGMLPALLREEREAAIRGTLTRALRRGLAGVDLRFAIARVLRAVVESEALEGLIGELTERAMLMVEDRRAWLQDAVAERSRWWIPKAVDRRVAGNMADAAIGHLFDLRSPHSEVGRDLRRWLAELPDEIEQGSPLGEKLTSIVNAALSESSFAQLVGNAVGTLREMALEDLAKPDGRIREVVAAALGSLAEQLDDADLRARINSSIEEAFVAAIPRWRQNIQAFVSGTLRAQDVEDFTRRLELRVGRDLQYIRINGTLLGAVIGGVLYVLNQALGG</sequence>
<dbReference type="InterPro" id="IPR007383">
    <property type="entry name" value="DUF445"/>
</dbReference>
<evidence type="ECO:0000313" key="3">
    <source>
        <dbReference type="Proteomes" id="UP000501891"/>
    </source>
</evidence>
<evidence type="ECO:0000313" key="2">
    <source>
        <dbReference type="EMBL" id="QJE71785.1"/>
    </source>
</evidence>
<dbReference type="PANTHER" id="PTHR38442:SF1">
    <property type="entry name" value="INNER MEMBRANE PROTEIN"/>
    <property type="match status" value="1"/>
</dbReference>
<gene>
    <name evidence="2" type="ORF">HHL28_00450</name>
</gene>
<dbReference type="EMBL" id="CP051775">
    <property type="protein sequence ID" value="QJE71785.1"/>
    <property type="molecule type" value="Genomic_DNA"/>
</dbReference>
<accession>A0A858R314</accession>
<name>A0A858R314_9PROT</name>
<keyword evidence="3" id="KW-1185">Reference proteome</keyword>
<dbReference type="KEGG" id="acru:HHL28_00450"/>
<feature type="region of interest" description="Disordered" evidence="1">
    <location>
        <begin position="1"/>
        <end position="25"/>
    </location>
</feature>
<organism evidence="2 3">
    <name type="scientific">Aerophototrophica crusticola</name>
    <dbReference type="NCBI Taxonomy" id="1709002"/>
    <lineage>
        <taxon>Bacteria</taxon>
        <taxon>Pseudomonadati</taxon>
        <taxon>Pseudomonadota</taxon>
        <taxon>Alphaproteobacteria</taxon>
        <taxon>Rhodospirillales</taxon>
        <taxon>Rhodospirillaceae</taxon>
        <taxon>Aerophototrophica</taxon>
    </lineage>
</organism>
<dbReference type="PANTHER" id="PTHR38442">
    <property type="entry name" value="INNER MEMBRANE PROTEIN-RELATED"/>
    <property type="match status" value="1"/>
</dbReference>
<proteinExistence type="predicted"/>
<dbReference type="Pfam" id="PF04286">
    <property type="entry name" value="DUF445"/>
    <property type="match status" value="1"/>
</dbReference>
<protein>
    <submittedName>
        <fullName evidence="2">DUF445 domain-containing protein</fullName>
    </submittedName>
</protein>